<organism evidence="14 15">
    <name type="scientific">Corynespora cassiicola Philippines</name>
    <dbReference type="NCBI Taxonomy" id="1448308"/>
    <lineage>
        <taxon>Eukaryota</taxon>
        <taxon>Fungi</taxon>
        <taxon>Dikarya</taxon>
        <taxon>Ascomycota</taxon>
        <taxon>Pezizomycotina</taxon>
        <taxon>Dothideomycetes</taxon>
        <taxon>Pleosporomycetidae</taxon>
        <taxon>Pleosporales</taxon>
        <taxon>Corynesporascaceae</taxon>
        <taxon>Corynespora</taxon>
    </lineage>
</organism>
<feature type="transmembrane region" description="Helical" evidence="12">
    <location>
        <begin position="224"/>
        <end position="242"/>
    </location>
</feature>
<dbReference type="GO" id="GO:0034626">
    <property type="term" value="P:fatty acid elongation, polyunsaturated fatty acid"/>
    <property type="evidence" value="ECO:0007669"/>
    <property type="project" value="TreeGrafter"/>
</dbReference>
<keyword evidence="10 12" id="KW-0275">Fatty acid biosynthesis</keyword>
<accession>A0A2T2PCF8</accession>
<dbReference type="GO" id="GO:0042761">
    <property type="term" value="P:very long-chain fatty acid biosynthetic process"/>
    <property type="evidence" value="ECO:0007669"/>
    <property type="project" value="TreeGrafter"/>
</dbReference>
<sequence length="350" mass="39991">MSKPEWLQYGVPTIDHPFGLQLWPIFEVAFENAVGYKPQDFRFVPGETPISTLKSCSAILLTYYIVIFGGREVMRNREPFKLSFLFKLHNLQLTAISGILLALFAEQIIPTLAREGLFFAICDVNGGWTDKLVILYYLNYLTKYLEFIDTCFLFLKKKPLTFLHTYHHGATALLCYTQLIGSTPVSWPVITLNLCVHVVMYWYYFQNARGIRIWWKKYITIMQITQFVLDLGFIYFASWTYFTSTYWPWLPNAGKCAGEEFAAIAGICIITSYLFLFIVFYIATYKKPVPKGRRRATSALVEMKDEKVPTVGEARRRLSQGAHSLANGHATGIASPNGTPNGRATRSRKA</sequence>
<evidence type="ECO:0000256" key="7">
    <source>
        <dbReference type="ARBA" id="ARBA00022989"/>
    </source>
</evidence>
<evidence type="ECO:0000256" key="13">
    <source>
        <dbReference type="SAM" id="MobiDB-lite"/>
    </source>
</evidence>
<keyword evidence="3 12" id="KW-0444">Lipid biosynthesis</keyword>
<dbReference type="EMBL" id="KZ678128">
    <property type="protein sequence ID" value="PSN75342.1"/>
    <property type="molecule type" value="Genomic_DNA"/>
</dbReference>
<feature type="transmembrane region" description="Helical" evidence="12">
    <location>
        <begin position="262"/>
        <end position="285"/>
    </location>
</feature>
<proteinExistence type="inferred from homology"/>
<dbReference type="Pfam" id="PF01151">
    <property type="entry name" value="ELO"/>
    <property type="match status" value="1"/>
</dbReference>
<feature type="transmembrane region" description="Helical" evidence="12">
    <location>
        <begin position="185"/>
        <end position="204"/>
    </location>
</feature>
<keyword evidence="8 12" id="KW-0443">Lipid metabolism</keyword>
<evidence type="ECO:0000256" key="2">
    <source>
        <dbReference type="ARBA" id="ARBA00007263"/>
    </source>
</evidence>
<evidence type="ECO:0000256" key="5">
    <source>
        <dbReference type="ARBA" id="ARBA00022692"/>
    </source>
</evidence>
<keyword evidence="4 12" id="KW-0808">Transferase</keyword>
<keyword evidence="5 12" id="KW-0812">Transmembrane</keyword>
<dbReference type="PROSITE" id="PS01188">
    <property type="entry name" value="ELO"/>
    <property type="match status" value="1"/>
</dbReference>
<evidence type="ECO:0000256" key="10">
    <source>
        <dbReference type="ARBA" id="ARBA00023160"/>
    </source>
</evidence>
<feature type="compositionally biased region" description="Polar residues" evidence="13">
    <location>
        <begin position="334"/>
        <end position="344"/>
    </location>
</feature>
<dbReference type="PANTHER" id="PTHR11157">
    <property type="entry name" value="FATTY ACID ACYL TRANSFERASE-RELATED"/>
    <property type="match status" value="1"/>
</dbReference>
<evidence type="ECO:0000256" key="12">
    <source>
        <dbReference type="RuleBase" id="RU361115"/>
    </source>
</evidence>
<dbReference type="GO" id="GO:0019367">
    <property type="term" value="P:fatty acid elongation, saturated fatty acid"/>
    <property type="evidence" value="ECO:0007669"/>
    <property type="project" value="TreeGrafter"/>
</dbReference>
<keyword evidence="9 12" id="KW-0472">Membrane</keyword>
<comment type="catalytic activity">
    <reaction evidence="11">
        <text>a very-long-chain acyl-CoA + malonyl-CoA + H(+) = a very-long-chain 3-oxoacyl-CoA + CO2 + CoA</text>
        <dbReference type="Rhea" id="RHEA:32727"/>
        <dbReference type="ChEBI" id="CHEBI:15378"/>
        <dbReference type="ChEBI" id="CHEBI:16526"/>
        <dbReference type="ChEBI" id="CHEBI:57287"/>
        <dbReference type="ChEBI" id="CHEBI:57384"/>
        <dbReference type="ChEBI" id="CHEBI:90725"/>
        <dbReference type="ChEBI" id="CHEBI:90736"/>
        <dbReference type="EC" id="2.3.1.199"/>
    </reaction>
</comment>
<evidence type="ECO:0000313" key="15">
    <source>
        <dbReference type="Proteomes" id="UP000240883"/>
    </source>
</evidence>
<evidence type="ECO:0000256" key="3">
    <source>
        <dbReference type="ARBA" id="ARBA00022516"/>
    </source>
</evidence>
<dbReference type="GO" id="GO:0005789">
    <property type="term" value="C:endoplasmic reticulum membrane"/>
    <property type="evidence" value="ECO:0007669"/>
    <property type="project" value="TreeGrafter"/>
</dbReference>
<dbReference type="EC" id="2.3.1.-" evidence="12"/>
<comment type="subcellular location">
    <subcellularLocation>
        <location evidence="1">Membrane</location>
        <topology evidence="1">Multi-pass membrane protein</topology>
    </subcellularLocation>
</comment>
<evidence type="ECO:0000256" key="6">
    <source>
        <dbReference type="ARBA" id="ARBA00022832"/>
    </source>
</evidence>
<evidence type="ECO:0000256" key="1">
    <source>
        <dbReference type="ARBA" id="ARBA00004141"/>
    </source>
</evidence>
<protein>
    <recommendedName>
        <fullName evidence="12">Elongation of fatty acids protein</fullName>
        <ecNumber evidence="12">2.3.1.-</ecNumber>
    </recommendedName>
</protein>
<evidence type="ECO:0000256" key="8">
    <source>
        <dbReference type="ARBA" id="ARBA00023098"/>
    </source>
</evidence>
<feature type="transmembrane region" description="Helical" evidence="12">
    <location>
        <begin position="91"/>
        <end position="113"/>
    </location>
</feature>
<name>A0A2T2PCF8_CORCC</name>
<dbReference type="PANTHER" id="PTHR11157:SF134">
    <property type="entry name" value="ELONGATION OF FATTY ACIDS PROTEIN 1-RELATED"/>
    <property type="match status" value="1"/>
</dbReference>
<feature type="transmembrane region" description="Helical" evidence="12">
    <location>
        <begin position="162"/>
        <end position="179"/>
    </location>
</feature>
<feature type="transmembrane region" description="Helical" evidence="12">
    <location>
        <begin position="133"/>
        <end position="155"/>
    </location>
</feature>
<gene>
    <name evidence="14" type="ORF">BS50DRAFT_628539</name>
</gene>
<evidence type="ECO:0000256" key="4">
    <source>
        <dbReference type="ARBA" id="ARBA00022679"/>
    </source>
</evidence>
<dbReference type="Proteomes" id="UP000240883">
    <property type="component" value="Unassembled WGS sequence"/>
</dbReference>
<comment type="similarity">
    <text evidence="2 12">Belongs to the ELO family.</text>
</comment>
<dbReference type="OrthoDB" id="434092at2759"/>
<dbReference type="GO" id="GO:0034625">
    <property type="term" value="P:fatty acid elongation, monounsaturated fatty acid"/>
    <property type="evidence" value="ECO:0007669"/>
    <property type="project" value="TreeGrafter"/>
</dbReference>
<dbReference type="InterPro" id="IPR030457">
    <property type="entry name" value="ELO_CS"/>
</dbReference>
<feature type="region of interest" description="Disordered" evidence="13">
    <location>
        <begin position="326"/>
        <end position="350"/>
    </location>
</feature>
<keyword evidence="6 12" id="KW-0276">Fatty acid metabolism</keyword>
<evidence type="ECO:0000313" key="14">
    <source>
        <dbReference type="EMBL" id="PSN75342.1"/>
    </source>
</evidence>
<dbReference type="GO" id="GO:0030148">
    <property type="term" value="P:sphingolipid biosynthetic process"/>
    <property type="evidence" value="ECO:0007669"/>
    <property type="project" value="TreeGrafter"/>
</dbReference>
<dbReference type="STRING" id="1448308.A0A2T2PCF8"/>
<evidence type="ECO:0000256" key="9">
    <source>
        <dbReference type="ARBA" id="ARBA00023136"/>
    </source>
</evidence>
<comment type="catalytic activity">
    <reaction evidence="12">
        <text>an acyl-CoA + malonyl-CoA + H(+) = a 3-oxoacyl-CoA + CO2 + CoA</text>
        <dbReference type="Rhea" id="RHEA:50252"/>
        <dbReference type="ChEBI" id="CHEBI:15378"/>
        <dbReference type="ChEBI" id="CHEBI:16526"/>
        <dbReference type="ChEBI" id="CHEBI:57287"/>
        <dbReference type="ChEBI" id="CHEBI:57384"/>
        <dbReference type="ChEBI" id="CHEBI:58342"/>
        <dbReference type="ChEBI" id="CHEBI:90726"/>
    </reaction>
    <physiologicalReaction direction="left-to-right" evidence="12">
        <dbReference type="Rhea" id="RHEA:50253"/>
    </physiologicalReaction>
</comment>
<keyword evidence="15" id="KW-1185">Reference proteome</keyword>
<dbReference type="AlphaFoldDB" id="A0A2T2PCF8"/>
<reference evidence="14 15" key="1">
    <citation type="journal article" date="2018" name="Front. Microbiol.">
        <title>Genome-Wide Analysis of Corynespora cassiicola Leaf Fall Disease Putative Effectors.</title>
        <authorList>
            <person name="Lopez D."/>
            <person name="Ribeiro S."/>
            <person name="Label P."/>
            <person name="Fumanal B."/>
            <person name="Venisse J.S."/>
            <person name="Kohler A."/>
            <person name="de Oliveira R.R."/>
            <person name="Labutti K."/>
            <person name="Lipzen A."/>
            <person name="Lail K."/>
            <person name="Bauer D."/>
            <person name="Ohm R.A."/>
            <person name="Barry K.W."/>
            <person name="Spatafora J."/>
            <person name="Grigoriev I.V."/>
            <person name="Martin F.M."/>
            <person name="Pujade-Renaud V."/>
        </authorList>
    </citation>
    <scope>NUCLEOTIDE SEQUENCE [LARGE SCALE GENOMIC DNA]</scope>
    <source>
        <strain evidence="14 15">Philippines</strain>
    </source>
</reference>
<dbReference type="InterPro" id="IPR002076">
    <property type="entry name" value="ELO_fam"/>
</dbReference>
<feature type="transmembrane region" description="Helical" evidence="12">
    <location>
        <begin position="50"/>
        <end position="70"/>
    </location>
</feature>
<dbReference type="GO" id="GO:0009922">
    <property type="term" value="F:fatty acid elongase activity"/>
    <property type="evidence" value="ECO:0007669"/>
    <property type="project" value="UniProtKB-EC"/>
</dbReference>
<keyword evidence="7 12" id="KW-1133">Transmembrane helix</keyword>
<evidence type="ECO:0000256" key="11">
    <source>
        <dbReference type="ARBA" id="ARBA00047375"/>
    </source>
</evidence>